<dbReference type="Proteomes" id="UP000713880">
    <property type="component" value="Unassembled WGS sequence"/>
</dbReference>
<dbReference type="SFLD" id="SFLDG01072">
    <property type="entry name" value="dehydrogenase_like"/>
    <property type="match status" value="1"/>
</dbReference>
<dbReference type="PANTHER" id="PTHR43273:SF3">
    <property type="entry name" value="ANAEROBIC SULFATASE-MATURATING ENZYME HOMOLOG ASLB-RELATED"/>
    <property type="match status" value="1"/>
</dbReference>
<comment type="cofactor">
    <cofactor evidence="1">
        <name>[4Fe-4S] cluster</name>
        <dbReference type="ChEBI" id="CHEBI:49883"/>
    </cofactor>
</comment>
<sequence length="376" mass="43242">MKELQLLIKPVSSACNLACRYCFYMDEAGHRQVGDCGRMTEETAKIVIEKALAAAQTCVFGFQGGEPALAGLPFFEMFYAWVEKLKKPDQQVYYTLQTNGTLLDEAWLRFLKKTRTLVGLSMDGVRKTHDENRRGRDGEGTFSEVFDTAQRLKQEGIPFHILCVLTAETAARIEAIYRFFMRKGYLCQQYIPCLDPLGDRRGEEPYSLTPALYEEALKKLFDLWYEDKVKGVPVYLRQFENYVDMLLGGQPEACSMYGQCSMQNVIESDGTIYPCDFYALDEYQMGNLTDPELTFEFLQQKANAMEKGSFFETAGKRDDRCPGCRWYPLCRGGCKRDCYRIDGREKNYYCEAFQGFFAYAESRLELLADVRSRGRI</sequence>
<dbReference type="InterPro" id="IPR023885">
    <property type="entry name" value="4Fe4S-binding_SPASM_dom"/>
</dbReference>
<reference evidence="8" key="1">
    <citation type="submission" date="2020-08" db="EMBL/GenBank/DDBJ databases">
        <authorList>
            <person name="Cejkova D."/>
            <person name="Kubasova T."/>
            <person name="Jahodarova E."/>
            <person name="Rychlik I."/>
        </authorList>
    </citation>
    <scope>NUCLEOTIDE SEQUENCE</scope>
    <source>
        <strain evidence="8">An420c</strain>
    </source>
</reference>
<dbReference type="SFLD" id="SFLDG01067">
    <property type="entry name" value="SPASM/twitch_domain_containing"/>
    <property type="match status" value="1"/>
</dbReference>
<dbReference type="PANTHER" id="PTHR43273">
    <property type="entry name" value="ANAEROBIC SULFATASE-MATURATING ENZYME HOMOLOG ASLB-RELATED"/>
    <property type="match status" value="1"/>
</dbReference>
<comment type="similarity">
    <text evidence="6">Belongs to the radical SAM superfamily. Anaerobic sulfatase-maturating enzyme family.</text>
</comment>
<evidence type="ECO:0000313" key="8">
    <source>
        <dbReference type="EMBL" id="MBM6825879.1"/>
    </source>
</evidence>
<feature type="domain" description="Radical SAM core" evidence="7">
    <location>
        <begin position="1"/>
        <end position="226"/>
    </location>
</feature>
<evidence type="ECO:0000256" key="5">
    <source>
        <dbReference type="ARBA" id="ARBA00023014"/>
    </source>
</evidence>
<dbReference type="InterPro" id="IPR034485">
    <property type="entry name" value="Anaerobic_Cys-type_sulfatase-m"/>
</dbReference>
<evidence type="ECO:0000259" key="7">
    <source>
        <dbReference type="PROSITE" id="PS51918"/>
    </source>
</evidence>
<evidence type="ECO:0000256" key="4">
    <source>
        <dbReference type="ARBA" id="ARBA00023004"/>
    </source>
</evidence>
<dbReference type="EMBL" id="JACJLV010000004">
    <property type="protein sequence ID" value="MBM6825879.1"/>
    <property type="molecule type" value="Genomic_DNA"/>
</dbReference>
<dbReference type="NCBIfam" id="TIGR04085">
    <property type="entry name" value="rSAM_more_4Fe4S"/>
    <property type="match status" value="1"/>
</dbReference>
<dbReference type="SFLD" id="SFLDF00289">
    <property type="entry name" value="anaerobic_Cys-type_sulfatase-m"/>
    <property type="match status" value="1"/>
</dbReference>
<name>A0A939BB01_9CLOT</name>
<dbReference type="GO" id="GO:0016491">
    <property type="term" value="F:oxidoreductase activity"/>
    <property type="evidence" value="ECO:0007669"/>
    <property type="project" value="InterPro"/>
</dbReference>
<accession>A0A939BB01</accession>
<dbReference type="GO" id="GO:0051536">
    <property type="term" value="F:iron-sulfur cluster binding"/>
    <property type="evidence" value="ECO:0007669"/>
    <property type="project" value="UniProtKB-KW"/>
</dbReference>
<dbReference type="CDD" id="cd01335">
    <property type="entry name" value="Radical_SAM"/>
    <property type="match status" value="1"/>
</dbReference>
<dbReference type="Gene3D" id="3.20.20.70">
    <property type="entry name" value="Aldolase class I"/>
    <property type="match status" value="1"/>
</dbReference>
<comment type="caution">
    <text evidence="8">The sequence shown here is derived from an EMBL/GenBank/DDBJ whole genome shotgun (WGS) entry which is preliminary data.</text>
</comment>
<evidence type="ECO:0000256" key="2">
    <source>
        <dbReference type="ARBA" id="ARBA00022691"/>
    </source>
</evidence>
<organism evidence="8 9">
    <name type="scientific">Mordavella massiliensis</name>
    <dbReference type="NCBI Taxonomy" id="1871024"/>
    <lineage>
        <taxon>Bacteria</taxon>
        <taxon>Bacillati</taxon>
        <taxon>Bacillota</taxon>
        <taxon>Clostridia</taxon>
        <taxon>Eubacteriales</taxon>
        <taxon>Clostridiaceae</taxon>
        <taxon>Mordavella</taxon>
    </lineage>
</organism>
<dbReference type="GO" id="GO:0046872">
    <property type="term" value="F:metal ion binding"/>
    <property type="evidence" value="ECO:0007669"/>
    <property type="project" value="UniProtKB-KW"/>
</dbReference>
<protein>
    <submittedName>
        <fullName evidence="8">Radical SAM protein</fullName>
    </submittedName>
</protein>
<dbReference type="SUPFAM" id="SSF102114">
    <property type="entry name" value="Radical SAM enzymes"/>
    <property type="match status" value="1"/>
</dbReference>
<dbReference type="SFLD" id="SFLDG01386">
    <property type="entry name" value="main_SPASM_domain-containing"/>
    <property type="match status" value="1"/>
</dbReference>
<dbReference type="AlphaFoldDB" id="A0A939BB01"/>
<evidence type="ECO:0000313" key="9">
    <source>
        <dbReference type="Proteomes" id="UP000713880"/>
    </source>
</evidence>
<evidence type="ECO:0000256" key="6">
    <source>
        <dbReference type="ARBA" id="ARBA00023601"/>
    </source>
</evidence>
<reference evidence="8" key="2">
    <citation type="journal article" date="2021" name="Sci. Rep.">
        <title>The distribution of antibiotic resistance genes in chicken gut microbiota commensals.</title>
        <authorList>
            <person name="Juricova H."/>
            <person name="Matiasovicova J."/>
            <person name="Kubasova T."/>
            <person name="Cejkova D."/>
            <person name="Rychlik I."/>
        </authorList>
    </citation>
    <scope>NUCLEOTIDE SEQUENCE</scope>
    <source>
        <strain evidence="8">An420c</strain>
    </source>
</reference>
<keyword evidence="4" id="KW-0408">Iron</keyword>
<dbReference type="SFLD" id="SFLDG01384">
    <property type="entry name" value="thioether_bond_formation_requi"/>
    <property type="match status" value="1"/>
</dbReference>
<dbReference type="InterPro" id="IPR023867">
    <property type="entry name" value="Sulphatase_maturase_rSAM"/>
</dbReference>
<keyword evidence="3" id="KW-0479">Metal-binding</keyword>
<dbReference type="InterPro" id="IPR007197">
    <property type="entry name" value="rSAM"/>
</dbReference>
<proteinExistence type="inferred from homology"/>
<dbReference type="InterPro" id="IPR013785">
    <property type="entry name" value="Aldolase_TIM"/>
</dbReference>
<dbReference type="RefSeq" id="WP_204907948.1">
    <property type="nucleotide sequence ID" value="NZ_JACJLV010000004.1"/>
</dbReference>
<dbReference type="Pfam" id="PF13186">
    <property type="entry name" value="SPASM"/>
    <property type="match status" value="1"/>
</dbReference>
<keyword evidence="9" id="KW-1185">Reference proteome</keyword>
<dbReference type="Pfam" id="PF04055">
    <property type="entry name" value="Radical_SAM"/>
    <property type="match status" value="1"/>
</dbReference>
<gene>
    <name evidence="8" type="ORF">H6A13_02010</name>
</gene>
<evidence type="ECO:0000256" key="1">
    <source>
        <dbReference type="ARBA" id="ARBA00001966"/>
    </source>
</evidence>
<keyword evidence="2" id="KW-0949">S-adenosyl-L-methionine</keyword>
<keyword evidence="5" id="KW-0411">Iron-sulfur</keyword>
<evidence type="ECO:0000256" key="3">
    <source>
        <dbReference type="ARBA" id="ARBA00022723"/>
    </source>
</evidence>
<dbReference type="PROSITE" id="PS51918">
    <property type="entry name" value="RADICAL_SAM"/>
    <property type="match status" value="1"/>
</dbReference>
<dbReference type="SFLD" id="SFLDS00029">
    <property type="entry name" value="Radical_SAM"/>
    <property type="match status" value="1"/>
</dbReference>
<dbReference type="InterPro" id="IPR058240">
    <property type="entry name" value="rSAM_sf"/>
</dbReference>